<dbReference type="EMBL" id="CAJJDN010000320">
    <property type="protein sequence ID" value="CAD8130714.1"/>
    <property type="molecule type" value="Genomic_DNA"/>
</dbReference>
<protein>
    <recommendedName>
        <fullName evidence="1">SAM domain-containing protein</fullName>
    </recommendedName>
</protein>
<proteinExistence type="predicted"/>
<evidence type="ECO:0000313" key="3">
    <source>
        <dbReference type="Proteomes" id="UP000692954"/>
    </source>
</evidence>
<dbReference type="AlphaFoldDB" id="A0A8S1RW50"/>
<evidence type="ECO:0000313" key="2">
    <source>
        <dbReference type="EMBL" id="CAD8130714.1"/>
    </source>
</evidence>
<keyword evidence="3" id="KW-1185">Reference proteome</keyword>
<dbReference type="Proteomes" id="UP000692954">
    <property type="component" value="Unassembled WGS sequence"/>
</dbReference>
<gene>
    <name evidence="2" type="ORF">PSON_ATCC_30995.1.T3200010</name>
</gene>
<dbReference type="InterPro" id="IPR001660">
    <property type="entry name" value="SAM"/>
</dbReference>
<evidence type="ECO:0000259" key="1">
    <source>
        <dbReference type="Pfam" id="PF07647"/>
    </source>
</evidence>
<name>A0A8S1RW50_9CILI</name>
<dbReference type="Pfam" id="PF07647">
    <property type="entry name" value="SAM_2"/>
    <property type="match status" value="1"/>
</dbReference>
<accession>A0A8S1RW50</accession>
<comment type="caution">
    <text evidence="2">The sequence shown here is derived from an EMBL/GenBank/DDBJ whole genome shotgun (WGS) entry which is preliminary data.</text>
</comment>
<sequence length="97" mass="11755">MSINLELLFDFKSQDKFDIHPRPSNYTNFMEEWLKSINLSKYYPNFKLAGYDNFAYLIYQEQSQYKLTSQDFKDCFLLKVKTLDNYQLLIQPLFVIK</sequence>
<feature type="domain" description="SAM" evidence="1">
    <location>
        <begin position="29"/>
        <end position="55"/>
    </location>
</feature>
<reference evidence="2" key="1">
    <citation type="submission" date="2021-01" db="EMBL/GenBank/DDBJ databases">
        <authorList>
            <consortium name="Genoscope - CEA"/>
            <person name="William W."/>
        </authorList>
    </citation>
    <scope>NUCLEOTIDE SEQUENCE</scope>
</reference>
<organism evidence="2 3">
    <name type="scientific">Paramecium sonneborni</name>
    <dbReference type="NCBI Taxonomy" id="65129"/>
    <lineage>
        <taxon>Eukaryota</taxon>
        <taxon>Sar</taxon>
        <taxon>Alveolata</taxon>
        <taxon>Ciliophora</taxon>
        <taxon>Intramacronucleata</taxon>
        <taxon>Oligohymenophorea</taxon>
        <taxon>Peniculida</taxon>
        <taxon>Parameciidae</taxon>
        <taxon>Paramecium</taxon>
    </lineage>
</organism>